<keyword evidence="7" id="KW-0418">Kinase</keyword>
<accession>A0A2D3BPU2</accession>
<reference evidence="8 9" key="1">
    <citation type="submission" date="2019-10" db="EMBL/GenBank/DDBJ databases">
        <title>Evolutionary dynamics of vancomycin-resistant Enterococcus faecium during gastrointestinal tract colonization and bloodstream infection in immunocompromised pediatric patients.</title>
        <authorList>
            <person name="Chilambi G.S."/>
            <person name="Nordstrom H.R."/>
            <person name="Evans D.R."/>
            <person name="Ferrolino J."/>
            <person name="Hayden R.T."/>
            <person name="Maron G.M."/>
            <person name="Vo A.N."/>
            <person name="Gilmore M.S."/>
            <person name="Wolf J."/>
            <person name="Rosch J.W."/>
            <person name="Van Tyne D."/>
        </authorList>
    </citation>
    <scope>NUCLEOTIDE SEQUENCE [LARGE SCALE GENOMIC DNA]</scope>
    <source>
        <strain evidence="8 9">VRECG27</strain>
    </source>
</reference>
<dbReference type="PANTHER" id="PTHR45008">
    <property type="entry name" value="PTS SYSTEM GLUCOSE-SPECIFIC EIIA COMPONENT"/>
    <property type="match status" value="1"/>
</dbReference>
<dbReference type="GO" id="GO:0016301">
    <property type="term" value="F:kinase activity"/>
    <property type="evidence" value="ECO:0007669"/>
    <property type="project" value="UniProtKB-KW"/>
</dbReference>
<dbReference type="EMBL" id="WEFP01000012">
    <property type="protein sequence ID" value="KAB7572188.1"/>
    <property type="molecule type" value="Genomic_DNA"/>
</dbReference>
<dbReference type="PROSITE" id="PS51093">
    <property type="entry name" value="PTS_EIIA_TYPE_1"/>
    <property type="match status" value="1"/>
</dbReference>
<dbReference type="Pfam" id="PF00358">
    <property type="entry name" value="PTS_EIIA_1"/>
    <property type="match status" value="1"/>
</dbReference>
<dbReference type="Gene3D" id="2.70.70.10">
    <property type="entry name" value="Glucose Permease (Domain IIA)"/>
    <property type="match status" value="1"/>
</dbReference>
<dbReference type="InterPro" id="IPR001127">
    <property type="entry name" value="PTS_EIIA_1_perm"/>
</dbReference>
<evidence type="ECO:0000256" key="2">
    <source>
        <dbReference type="ARBA" id="ARBA00004651"/>
    </source>
</evidence>
<dbReference type="RefSeq" id="WP_002322868.1">
    <property type="nucleotide sequence ID" value="NZ_CABGIM010000008.1"/>
</dbReference>
<dbReference type="GO" id="GO:0005737">
    <property type="term" value="C:cytoplasm"/>
    <property type="evidence" value="ECO:0007669"/>
    <property type="project" value="UniProtKB-SubCell"/>
</dbReference>
<organism evidence="8 9">
    <name type="scientific">Enterococcus faecium</name>
    <name type="common">Streptococcus faecium</name>
    <dbReference type="NCBI Taxonomy" id="1352"/>
    <lineage>
        <taxon>Bacteria</taxon>
        <taxon>Bacillati</taxon>
        <taxon>Bacillota</taxon>
        <taxon>Bacilli</taxon>
        <taxon>Lactobacillales</taxon>
        <taxon>Enterococcaceae</taxon>
        <taxon>Enterococcus</taxon>
    </lineage>
</organism>
<dbReference type="NCBIfam" id="TIGR00830">
    <property type="entry name" value="PTBA"/>
    <property type="match status" value="1"/>
</dbReference>
<evidence type="ECO:0000256" key="4">
    <source>
        <dbReference type="ARBA" id="ARBA00022597"/>
    </source>
</evidence>
<evidence type="ECO:0000256" key="7">
    <source>
        <dbReference type="ARBA" id="ARBA00022777"/>
    </source>
</evidence>
<evidence type="ECO:0000256" key="3">
    <source>
        <dbReference type="ARBA" id="ARBA00022448"/>
    </source>
</evidence>
<keyword evidence="6" id="KW-0598">Phosphotransferase system</keyword>
<evidence type="ECO:0000256" key="6">
    <source>
        <dbReference type="ARBA" id="ARBA00022683"/>
    </source>
</evidence>
<sequence length="152" mass="16457">MGFFSRKEKLVAPVSGNLIPLSQVSDPVFSQGMMGEGFAVEPTNAKVVAPIDGVIKSIFPTKHALTLTSNQGRDLLIHIGIDTVQLKGVGFQVLVEEGQRVSSGESLVIFDCDQIKAEKLSDVVMVLFPEDKGIKLEVSEKKVSEGELLFKI</sequence>
<dbReference type="GO" id="GO:0005886">
    <property type="term" value="C:plasma membrane"/>
    <property type="evidence" value="ECO:0007669"/>
    <property type="project" value="UniProtKB-SubCell"/>
</dbReference>
<dbReference type="GO" id="GO:0009401">
    <property type="term" value="P:phosphoenolpyruvate-dependent sugar phosphotransferase system"/>
    <property type="evidence" value="ECO:0007669"/>
    <property type="project" value="UniProtKB-KW"/>
</dbReference>
<dbReference type="InterPro" id="IPR050890">
    <property type="entry name" value="PTS_EIIA_component"/>
</dbReference>
<keyword evidence="3" id="KW-0813">Transport</keyword>
<dbReference type="PROSITE" id="PS00371">
    <property type="entry name" value="PTS_EIIA_TYPE_1_HIS"/>
    <property type="match status" value="1"/>
</dbReference>
<dbReference type="PANTHER" id="PTHR45008:SF1">
    <property type="entry name" value="PTS SYSTEM GLUCOSE-SPECIFIC EIIA COMPONENT"/>
    <property type="match status" value="1"/>
</dbReference>
<protein>
    <submittedName>
        <fullName evidence="8">PTS glucose transporter subunit IIA</fullName>
    </submittedName>
</protein>
<evidence type="ECO:0000256" key="5">
    <source>
        <dbReference type="ARBA" id="ARBA00022679"/>
    </source>
</evidence>
<dbReference type="Proteomes" id="UP000469871">
    <property type="component" value="Unassembled WGS sequence"/>
</dbReference>
<keyword evidence="5" id="KW-0808">Transferase</keyword>
<name>A0A2D3BPU2_ENTFC</name>
<gene>
    <name evidence="8" type="ORF">GBM73_17400</name>
</gene>
<comment type="subcellular location">
    <subcellularLocation>
        <location evidence="2">Cell membrane</location>
        <topology evidence="2">Multi-pass membrane protein</topology>
    </subcellularLocation>
    <subcellularLocation>
        <location evidence="1">Cytoplasm</location>
    </subcellularLocation>
</comment>
<comment type="caution">
    <text evidence="8">The sequence shown here is derived from an EMBL/GenBank/DDBJ whole genome shotgun (WGS) entry which is preliminary data.</text>
</comment>
<dbReference type="SUPFAM" id="SSF51261">
    <property type="entry name" value="Duplicated hybrid motif"/>
    <property type="match status" value="1"/>
</dbReference>
<keyword evidence="4 8" id="KW-0762">Sugar transport</keyword>
<dbReference type="AlphaFoldDB" id="A0A2D3BPU2"/>
<evidence type="ECO:0000313" key="9">
    <source>
        <dbReference type="Proteomes" id="UP000469871"/>
    </source>
</evidence>
<evidence type="ECO:0000256" key="1">
    <source>
        <dbReference type="ARBA" id="ARBA00004496"/>
    </source>
</evidence>
<dbReference type="FunFam" id="2.70.70.10:FF:000001">
    <property type="entry name" value="PTS system glucose-specific IIA component"/>
    <property type="match status" value="1"/>
</dbReference>
<evidence type="ECO:0000313" key="8">
    <source>
        <dbReference type="EMBL" id="KAB7572188.1"/>
    </source>
</evidence>
<proteinExistence type="predicted"/>
<dbReference type="InterPro" id="IPR011055">
    <property type="entry name" value="Dup_hybrid_motif"/>
</dbReference>